<proteinExistence type="predicted"/>
<protein>
    <submittedName>
        <fullName evidence="2">Uncharacterized protein</fullName>
    </submittedName>
</protein>
<sequence>MDQLYDASFYSWLKSEENVLVTAMYLHRIANEYPLVRIINALKWLISDWRLESDLRRAHLLRHLTNSWATQYTTTLITMVLSSAPYASTTPVQRERFLRAFTKDWNFSKLSEFFMYLTSPANIDYKVKCVMLQEAARKETLSAKLIKKKQEQERHHRRTSSNDVNDIKRLRLSTPDLDH</sequence>
<dbReference type="Proteomes" id="UP000717996">
    <property type="component" value="Unassembled WGS sequence"/>
</dbReference>
<dbReference type="EMBL" id="JAANIT010001553">
    <property type="protein sequence ID" value="KAG1539750.1"/>
    <property type="molecule type" value="Genomic_DNA"/>
</dbReference>
<comment type="caution">
    <text evidence="2">The sequence shown here is derived from an EMBL/GenBank/DDBJ whole genome shotgun (WGS) entry which is preliminary data.</text>
</comment>
<evidence type="ECO:0000256" key="1">
    <source>
        <dbReference type="SAM" id="MobiDB-lite"/>
    </source>
</evidence>
<evidence type="ECO:0000313" key="2">
    <source>
        <dbReference type="EMBL" id="KAG1539750.1"/>
    </source>
</evidence>
<evidence type="ECO:0000313" key="3">
    <source>
        <dbReference type="Proteomes" id="UP000717996"/>
    </source>
</evidence>
<gene>
    <name evidence="2" type="ORF">G6F51_008946</name>
</gene>
<dbReference type="AlphaFoldDB" id="A0A9P6Y6A4"/>
<feature type="region of interest" description="Disordered" evidence="1">
    <location>
        <begin position="147"/>
        <end position="179"/>
    </location>
</feature>
<organism evidence="2 3">
    <name type="scientific">Rhizopus oryzae</name>
    <name type="common">Mucormycosis agent</name>
    <name type="synonym">Rhizopus arrhizus var. delemar</name>
    <dbReference type="NCBI Taxonomy" id="64495"/>
    <lineage>
        <taxon>Eukaryota</taxon>
        <taxon>Fungi</taxon>
        <taxon>Fungi incertae sedis</taxon>
        <taxon>Mucoromycota</taxon>
        <taxon>Mucoromycotina</taxon>
        <taxon>Mucoromycetes</taxon>
        <taxon>Mucorales</taxon>
        <taxon>Mucorineae</taxon>
        <taxon>Rhizopodaceae</taxon>
        <taxon>Rhizopus</taxon>
    </lineage>
</organism>
<reference evidence="2" key="1">
    <citation type="journal article" date="2020" name="Microb. Genom.">
        <title>Genetic diversity of clinical and environmental Mucorales isolates obtained from an investigation of mucormycosis cases among solid organ transplant recipients.</title>
        <authorList>
            <person name="Nguyen M.H."/>
            <person name="Kaul D."/>
            <person name="Muto C."/>
            <person name="Cheng S.J."/>
            <person name="Richter R.A."/>
            <person name="Bruno V.M."/>
            <person name="Liu G."/>
            <person name="Beyhan S."/>
            <person name="Sundermann A.J."/>
            <person name="Mounaud S."/>
            <person name="Pasculle A.W."/>
            <person name="Nierman W.C."/>
            <person name="Driscoll E."/>
            <person name="Cumbie R."/>
            <person name="Clancy C.J."/>
            <person name="Dupont C.L."/>
        </authorList>
    </citation>
    <scope>NUCLEOTIDE SEQUENCE</scope>
    <source>
        <strain evidence="2">GL16</strain>
    </source>
</reference>
<name>A0A9P6Y6A4_RHIOR</name>
<accession>A0A9P6Y6A4</accession>